<evidence type="ECO:0008006" key="3">
    <source>
        <dbReference type="Google" id="ProtNLM"/>
    </source>
</evidence>
<dbReference type="Pfam" id="PF12276">
    <property type="entry name" value="DUF3617"/>
    <property type="match status" value="1"/>
</dbReference>
<proteinExistence type="predicted"/>
<organism evidence="1 2">
    <name type="scientific">Novosphingobium hassiacum</name>
    <dbReference type="NCBI Taxonomy" id="173676"/>
    <lineage>
        <taxon>Bacteria</taxon>
        <taxon>Pseudomonadati</taxon>
        <taxon>Pseudomonadota</taxon>
        <taxon>Alphaproteobacteria</taxon>
        <taxon>Sphingomonadales</taxon>
        <taxon>Sphingomonadaceae</taxon>
        <taxon>Novosphingobium</taxon>
    </lineage>
</organism>
<reference evidence="1 2" key="1">
    <citation type="submission" date="2020-08" db="EMBL/GenBank/DDBJ databases">
        <title>Genomic Encyclopedia of Type Strains, Phase IV (KMG-IV): sequencing the most valuable type-strain genomes for metagenomic binning, comparative biology and taxonomic classification.</title>
        <authorList>
            <person name="Goeker M."/>
        </authorList>
    </citation>
    <scope>NUCLEOTIDE SEQUENCE [LARGE SCALE GENOMIC DNA]</scope>
    <source>
        <strain evidence="1 2">DSM 14552</strain>
    </source>
</reference>
<protein>
    <recommendedName>
        <fullName evidence="3">DUF3617 domain-containing protein</fullName>
    </recommendedName>
</protein>
<dbReference type="RefSeq" id="WP_183614241.1">
    <property type="nucleotide sequence ID" value="NZ_JACICY010000007.1"/>
</dbReference>
<dbReference type="PROSITE" id="PS51257">
    <property type="entry name" value="PROKAR_LIPOPROTEIN"/>
    <property type="match status" value="1"/>
</dbReference>
<evidence type="ECO:0000313" key="1">
    <source>
        <dbReference type="EMBL" id="MBB3861741.1"/>
    </source>
</evidence>
<dbReference type="EMBL" id="JACICY010000007">
    <property type="protein sequence ID" value="MBB3861741.1"/>
    <property type="molecule type" value="Genomic_DNA"/>
</dbReference>
<accession>A0A7W5ZXG6</accession>
<keyword evidence="2" id="KW-1185">Reference proteome</keyword>
<sequence>MRGVYAVMLAVALSACGDDKAVDEKNASTATVAKKVADAGMKLNPGRWELTMKFTRFDIEGMPPEAKGQMQQMLGQSRTFTSCLTKEQAEKPDGSFFGQQGEQCRYDKFVMGDGKIDAAMTCKGEGDAGMGAAKMNLAGTYSGDNYDMTMDMKGTAPNGKSMDMAMSLASKRVGECRGDEVKASVGS</sequence>
<dbReference type="InterPro" id="IPR022061">
    <property type="entry name" value="DUF3617"/>
</dbReference>
<name>A0A7W5ZXG6_9SPHN</name>
<gene>
    <name evidence="1" type="ORF">GGQ88_003029</name>
</gene>
<dbReference type="Proteomes" id="UP000562395">
    <property type="component" value="Unassembled WGS sequence"/>
</dbReference>
<evidence type="ECO:0000313" key="2">
    <source>
        <dbReference type="Proteomes" id="UP000562395"/>
    </source>
</evidence>
<comment type="caution">
    <text evidence="1">The sequence shown here is derived from an EMBL/GenBank/DDBJ whole genome shotgun (WGS) entry which is preliminary data.</text>
</comment>
<dbReference type="AlphaFoldDB" id="A0A7W5ZXG6"/>